<protein>
    <submittedName>
        <fullName evidence="1">Uncharacterized protein</fullName>
    </submittedName>
</protein>
<proteinExistence type="predicted"/>
<dbReference type="EMBL" id="KQ978231">
    <property type="protein sequence ID" value="KYM96111.1"/>
    <property type="molecule type" value="Genomic_DNA"/>
</dbReference>
<keyword evidence="2" id="KW-1185">Reference proteome</keyword>
<name>A0A195C7G9_9HYME</name>
<feature type="non-terminal residue" evidence="1">
    <location>
        <position position="1"/>
    </location>
</feature>
<evidence type="ECO:0000313" key="2">
    <source>
        <dbReference type="Proteomes" id="UP000078542"/>
    </source>
</evidence>
<gene>
    <name evidence="1" type="ORF">ALC62_13162</name>
</gene>
<accession>A0A195C7G9</accession>
<dbReference type="Proteomes" id="UP000078542">
    <property type="component" value="Unassembled WGS sequence"/>
</dbReference>
<sequence length="101" mass="11565">VIYTPADFSSECGVCPCESARRDFSRRTDATTVQESVVYSSGISRVITPRCDDHDGDEDDERVRAHFPSRRSKRVSKLSLGQCFELCDEIESRVEMFHRIM</sequence>
<reference evidence="1 2" key="1">
    <citation type="submission" date="2016-03" db="EMBL/GenBank/DDBJ databases">
        <title>Cyphomyrmex costatus WGS genome.</title>
        <authorList>
            <person name="Nygaard S."/>
            <person name="Hu H."/>
            <person name="Boomsma J."/>
            <person name="Zhang G."/>
        </authorList>
    </citation>
    <scope>NUCLEOTIDE SEQUENCE [LARGE SCALE GENOMIC DNA]</scope>
    <source>
        <strain evidence="1">MS0001</strain>
        <tissue evidence="1">Whole body</tissue>
    </source>
</reference>
<organism evidence="1 2">
    <name type="scientific">Cyphomyrmex costatus</name>
    <dbReference type="NCBI Taxonomy" id="456900"/>
    <lineage>
        <taxon>Eukaryota</taxon>
        <taxon>Metazoa</taxon>
        <taxon>Ecdysozoa</taxon>
        <taxon>Arthropoda</taxon>
        <taxon>Hexapoda</taxon>
        <taxon>Insecta</taxon>
        <taxon>Pterygota</taxon>
        <taxon>Neoptera</taxon>
        <taxon>Endopterygota</taxon>
        <taxon>Hymenoptera</taxon>
        <taxon>Apocrita</taxon>
        <taxon>Aculeata</taxon>
        <taxon>Formicoidea</taxon>
        <taxon>Formicidae</taxon>
        <taxon>Myrmicinae</taxon>
        <taxon>Cyphomyrmex</taxon>
    </lineage>
</organism>
<dbReference type="AlphaFoldDB" id="A0A195C7G9"/>
<evidence type="ECO:0000313" key="1">
    <source>
        <dbReference type="EMBL" id="KYM96111.1"/>
    </source>
</evidence>